<protein>
    <submittedName>
        <fullName evidence="1">Uncharacterized protein</fullName>
    </submittedName>
</protein>
<dbReference type="EMBL" id="JMKI01000004">
    <property type="protein sequence ID" value="KEJ93335.1"/>
    <property type="molecule type" value="Genomic_DNA"/>
</dbReference>
<dbReference type="AlphaFoldDB" id="A0A073IUQ7"/>
<dbReference type="Proteomes" id="UP000027665">
    <property type="component" value="Unassembled WGS sequence"/>
</dbReference>
<sequence length="62" mass="6799">MPESTNGDSLKVTASLVTSIVEHGGPIDASKIAELFETIFLTVEKCRIMNVCEIRNRFNKSG</sequence>
<accession>A0A073IUQ7</accession>
<organism evidence="1 2">
    <name type="scientific">Synergistes jonesii</name>
    <dbReference type="NCBI Taxonomy" id="2754"/>
    <lineage>
        <taxon>Bacteria</taxon>
        <taxon>Thermotogati</taxon>
        <taxon>Synergistota</taxon>
        <taxon>Synergistia</taxon>
        <taxon>Synergistales</taxon>
        <taxon>Synergistaceae</taxon>
        <taxon>Synergistes</taxon>
    </lineage>
</organism>
<keyword evidence="2" id="KW-1185">Reference proteome</keyword>
<evidence type="ECO:0000313" key="2">
    <source>
        <dbReference type="Proteomes" id="UP000027665"/>
    </source>
</evidence>
<name>A0A073IUQ7_9BACT</name>
<dbReference type="STRING" id="2754.EH55_08505"/>
<proteinExistence type="predicted"/>
<reference evidence="1 2" key="1">
    <citation type="submission" date="2014-04" db="EMBL/GenBank/DDBJ databases">
        <title>Draft Genome Sequence of Synergistes jonesii.</title>
        <authorList>
            <person name="Coil D.A."/>
            <person name="Eisen J.A."/>
            <person name="Holland-Moritz H.E."/>
        </authorList>
    </citation>
    <scope>NUCLEOTIDE SEQUENCE [LARGE SCALE GENOMIC DNA]</scope>
    <source>
        <strain evidence="1 2">78-1</strain>
    </source>
</reference>
<dbReference type="RefSeq" id="WP_037974179.1">
    <property type="nucleotide sequence ID" value="NZ_JMKI01000004.1"/>
</dbReference>
<gene>
    <name evidence="1" type="ORF">EH55_08505</name>
</gene>
<comment type="caution">
    <text evidence="1">The sequence shown here is derived from an EMBL/GenBank/DDBJ whole genome shotgun (WGS) entry which is preliminary data.</text>
</comment>
<evidence type="ECO:0000313" key="1">
    <source>
        <dbReference type="EMBL" id="KEJ93335.1"/>
    </source>
</evidence>
<dbReference type="GeneID" id="90982522"/>